<gene>
    <name evidence="1" type="ORF">WBA_LOCUS5561</name>
</gene>
<feature type="non-terminal residue" evidence="1">
    <location>
        <position position="103"/>
    </location>
</feature>
<organism evidence="1 2">
    <name type="scientific">Wuchereria bancrofti</name>
    <dbReference type="NCBI Taxonomy" id="6293"/>
    <lineage>
        <taxon>Eukaryota</taxon>
        <taxon>Metazoa</taxon>
        <taxon>Ecdysozoa</taxon>
        <taxon>Nematoda</taxon>
        <taxon>Chromadorea</taxon>
        <taxon>Rhabditida</taxon>
        <taxon>Spirurina</taxon>
        <taxon>Spiruromorpha</taxon>
        <taxon>Filarioidea</taxon>
        <taxon>Onchocercidae</taxon>
        <taxon>Wuchereria</taxon>
    </lineage>
</organism>
<reference evidence="1 2" key="1">
    <citation type="submission" date="2018-11" db="EMBL/GenBank/DDBJ databases">
        <authorList>
            <consortium name="Pathogen Informatics"/>
        </authorList>
    </citation>
    <scope>NUCLEOTIDE SEQUENCE [LARGE SCALE GENOMIC DNA]</scope>
</reference>
<dbReference type="OrthoDB" id="5822965at2759"/>
<accession>A0A3P7FSI3</accession>
<sequence>MNSNINETNLLMRNILAFRRMRYGYYKFPKLLKIISDRQILNTYIDDDSKFDEVVVPENEIEEKNAANLINIACYDHAGVPFPGFLCPLIKIMAHEYGNWRSK</sequence>
<proteinExistence type="predicted"/>
<protein>
    <submittedName>
        <fullName evidence="1">Uncharacterized protein</fullName>
    </submittedName>
</protein>
<dbReference type="EMBL" id="UYWW01002807">
    <property type="protein sequence ID" value="VDM12175.1"/>
    <property type="molecule type" value="Genomic_DNA"/>
</dbReference>
<evidence type="ECO:0000313" key="1">
    <source>
        <dbReference type="EMBL" id="VDM12175.1"/>
    </source>
</evidence>
<keyword evidence="2" id="KW-1185">Reference proteome</keyword>
<evidence type="ECO:0000313" key="2">
    <source>
        <dbReference type="Proteomes" id="UP000270924"/>
    </source>
</evidence>
<dbReference type="InParanoid" id="A0A3P7FSI3"/>
<dbReference type="AlphaFoldDB" id="A0A3P7FSI3"/>
<name>A0A3P7FSI3_WUCBA</name>
<dbReference type="Proteomes" id="UP000270924">
    <property type="component" value="Unassembled WGS sequence"/>
</dbReference>